<name>A0A2K8U4U3_9GAMM</name>
<evidence type="ECO:0008006" key="6">
    <source>
        <dbReference type="Google" id="ProtNLM"/>
    </source>
</evidence>
<dbReference type="Pfam" id="PF04851">
    <property type="entry name" value="ResIII"/>
    <property type="match status" value="1"/>
</dbReference>
<dbReference type="InterPro" id="IPR050742">
    <property type="entry name" value="Helicase_Restrict-Modif_Enz"/>
</dbReference>
<dbReference type="SMART" id="SM00487">
    <property type="entry name" value="DEXDc"/>
    <property type="match status" value="1"/>
</dbReference>
<dbReference type="InterPro" id="IPR006935">
    <property type="entry name" value="Helicase/UvrB_N"/>
</dbReference>
<feature type="region of interest" description="Disordered" evidence="1">
    <location>
        <begin position="568"/>
        <end position="593"/>
    </location>
</feature>
<evidence type="ECO:0000259" key="2">
    <source>
        <dbReference type="PROSITE" id="PS51192"/>
    </source>
</evidence>
<gene>
    <name evidence="4" type="ORF">THSYN_06330</name>
</gene>
<dbReference type="SUPFAM" id="SSF52540">
    <property type="entry name" value="P-loop containing nucleoside triphosphate hydrolases"/>
    <property type="match status" value="1"/>
</dbReference>
<feature type="compositionally biased region" description="Gly residues" evidence="1">
    <location>
        <begin position="584"/>
        <end position="593"/>
    </location>
</feature>
<dbReference type="InterPro" id="IPR027417">
    <property type="entry name" value="P-loop_NTPase"/>
</dbReference>
<dbReference type="GO" id="GO:0003677">
    <property type="term" value="F:DNA binding"/>
    <property type="evidence" value="ECO:0007669"/>
    <property type="project" value="InterPro"/>
</dbReference>
<feature type="domain" description="Helicase C-terminal" evidence="3">
    <location>
        <begin position="415"/>
        <end position="581"/>
    </location>
</feature>
<dbReference type="PROSITE" id="PS51192">
    <property type="entry name" value="HELICASE_ATP_BIND_1"/>
    <property type="match status" value="1"/>
</dbReference>
<dbReference type="Pfam" id="PF08463">
    <property type="entry name" value="EcoEI_R_C"/>
    <property type="match status" value="1"/>
</dbReference>
<dbReference type="RefSeq" id="WP_100918398.1">
    <property type="nucleotide sequence ID" value="NZ_CP020370.1"/>
</dbReference>
<evidence type="ECO:0000313" key="5">
    <source>
        <dbReference type="Proteomes" id="UP000232638"/>
    </source>
</evidence>
<reference evidence="4 5" key="1">
    <citation type="submission" date="2017-03" db="EMBL/GenBank/DDBJ databases">
        <title>Complete genome sequence of Candidatus 'Thiodictyon syntrophicum' sp. nov. strain Cad16T, a photolithoautotroph purple sulfur bacterium isolated from an alpine meromictic lake.</title>
        <authorList>
            <person name="Luedin S.M."/>
            <person name="Pothier J.F."/>
            <person name="Danza F."/>
            <person name="Storelli N."/>
            <person name="Wittwer M."/>
            <person name="Tonolla M."/>
        </authorList>
    </citation>
    <scope>NUCLEOTIDE SEQUENCE [LARGE SCALE GENOMIC DNA]</scope>
    <source>
        <strain evidence="4 5">Cad16T</strain>
    </source>
</reference>
<dbReference type="PROSITE" id="PS51194">
    <property type="entry name" value="HELICASE_CTER"/>
    <property type="match status" value="1"/>
</dbReference>
<dbReference type="Proteomes" id="UP000232638">
    <property type="component" value="Chromosome"/>
</dbReference>
<feature type="domain" description="Helicase ATP-binding" evidence="2">
    <location>
        <begin position="188"/>
        <end position="342"/>
    </location>
</feature>
<evidence type="ECO:0000256" key="1">
    <source>
        <dbReference type="SAM" id="MobiDB-lite"/>
    </source>
</evidence>
<proteinExistence type="predicted"/>
<sequence>MPKPNKTGIFDNEASAVDLRVYEALKALGWRLGDTLLYQPSYALTEDEQRDYPGSKSIRPDFVLQDIQGEALAVLEDKLDDPAKALPKLRLKYSRVLRPRFLYACAADGAGGLKLLFFDLAWRGVDAAEFRSVTDFMTLDAMRLKLEQDRQKRRQQEIRIDTTLAGGFDPAAGKERTYQLDCIRILLGLYREGKMKMLVHMATGLGKTRTLVAFAKALLDYALARRVLFVVDRRTLAHQAIKKGFSLLSPAYNSHWITSGSWRAHANKNIHVVVIDTLELLYDRIPSNFYDLIIVDECHRSITVNRNLVFDHFVCPRVGLTATPRIAVPAKGATIDDADLAVNDTYCLFGCASGEPDYCFDLEQGINEGFLAPYGKEEHITALTQEAMDAGVLYDHLLDPDTRARIELGNAERIALEQLNKRILSEEQAKRWAEILRKETDYGEKVLVFAASQAHSLMLVKAINAVFNSTDDSPRYAEAVISDNDDINESLKNWFERPYSNPRIVVSVDIMSTGVDIPCLRYVAFGALTKSVAKYLQMLGRGTRLDPKTGKFSFQILDFVGLCRRMDDNGKGSPKPNEKVVTGGPDGGGAGGGGGARVDGILDNPDPASLIQRTLMTPEGLKIVDNIPVARARELFESGVKSTMDPRIALLRRKVWEDKDYQPSEEELALVMAWAAAPDVILSEEQLQRIYDYPAGSVWDFFLAVLGVRKIPTTRDRIESGFESYLALYNFTDAQARALGKIKDAFIANLSSQGRVDLDAIFANPIYARLIGSFEDINRQFDGRLREVVAEMQGNFRNAA</sequence>
<dbReference type="EMBL" id="CP020370">
    <property type="protein sequence ID" value="AUB80604.1"/>
    <property type="molecule type" value="Genomic_DNA"/>
</dbReference>
<dbReference type="Gene3D" id="3.40.50.300">
    <property type="entry name" value="P-loop containing nucleotide triphosphate hydrolases"/>
    <property type="match status" value="2"/>
</dbReference>
<protein>
    <recommendedName>
        <fullName evidence="6">Restriction endonuclease subunit R</fullName>
    </recommendedName>
</protein>
<accession>A0A2K8U4U3</accession>
<dbReference type="OrthoDB" id="9804086at2"/>
<dbReference type="KEGG" id="tsy:THSYN_06330"/>
<dbReference type="GO" id="GO:0005829">
    <property type="term" value="C:cytosol"/>
    <property type="evidence" value="ECO:0007669"/>
    <property type="project" value="TreeGrafter"/>
</dbReference>
<dbReference type="InterPro" id="IPR001650">
    <property type="entry name" value="Helicase_C-like"/>
</dbReference>
<evidence type="ECO:0000313" key="4">
    <source>
        <dbReference type="EMBL" id="AUB80604.1"/>
    </source>
</evidence>
<evidence type="ECO:0000259" key="3">
    <source>
        <dbReference type="PROSITE" id="PS51194"/>
    </source>
</evidence>
<dbReference type="Pfam" id="PF00271">
    <property type="entry name" value="Helicase_C"/>
    <property type="match status" value="1"/>
</dbReference>
<dbReference type="GO" id="GO:0005524">
    <property type="term" value="F:ATP binding"/>
    <property type="evidence" value="ECO:0007669"/>
    <property type="project" value="InterPro"/>
</dbReference>
<keyword evidence="5" id="KW-1185">Reference proteome</keyword>
<dbReference type="InterPro" id="IPR013670">
    <property type="entry name" value="EcoEI_R_C_dom"/>
</dbReference>
<dbReference type="InterPro" id="IPR014001">
    <property type="entry name" value="Helicase_ATP-bd"/>
</dbReference>
<dbReference type="PANTHER" id="PTHR47396">
    <property type="entry name" value="TYPE I RESTRICTION ENZYME ECOKI R PROTEIN"/>
    <property type="match status" value="1"/>
</dbReference>
<dbReference type="GO" id="GO:0016787">
    <property type="term" value="F:hydrolase activity"/>
    <property type="evidence" value="ECO:0007669"/>
    <property type="project" value="InterPro"/>
</dbReference>
<dbReference type="GO" id="GO:0006304">
    <property type="term" value="P:DNA modification"/>
    <property type="evidence" value="ECO:0007669"/>
    <property type="project" value="InterPro"/>
</dbReference>
<dbReference type="AlphaFoldDB" id="A0A2K8U4U3"/>
<organism evidence="4 5">
    <name type="scientific">Candidatus Thiodictyon syntrophicum</name>
    <dbReference type="NCBI Taxonomy" id="1166950"/>
    <lineage>
        <taxon>Bacteria</taxon>
        <taxon>Pseudomonadati</taxon>
        <taxon>Pseudomonadota</taxon>
        <taxon>Gammaproteobacteria</taxon>
        <taxon>Chromatiales</taxon>
        <taxon>Chromatiaceae</taxon>
        <taxon>Thiodictyon</taxon>
    </lineage>
</organism>
<dbReference type="REBASE" id="226603">
    <property type="entry name" value="Tsy16TORF6325P"/>
</dbReference>
<dbReference type="PANTHER" id="PTHR47396:SF1">
    <property type="entry name" value="ATP-DEPENDENT HELICASE IRC3-RELATED"/>
    <property type="match status" value="1"/>
</dbReference>